<feature type="region of interest" description="Disordered" evidence="1">
    <location>
        <begin position="1"/>
        <end position="56"/>
    </location>
</feature>
<dbReference type="InterPro" id="IPR052147">
    <property type="entry name" value="PP2-like/Lectin"/>
</dbReference>
<dbReference type="GO" id="GO:0030246">
    <property type="term" value="F:carbohydrate binding"/>
    <property type="evidence" value="ECO:0007669"/>
    <property type="project" value="InterPro"/>
</dbReference>
<dbReference type="AlphaFoldDB" id="A0AA89BHU9"/>
<dbReference type="InterPro" id="IPR025886">
    <property type="entry name" value="PP2-like"/>
</dbReference>
<gene>
    <name evidence="2" type="ORF">RJ639_029924</name>
</gene>
<dbReference type="PANTHER" id="PTHR48478:SF1">
    <property type="entry name" value="LECTIN-LIKE"/>
    <property type="match status" value="1"/>
</dbReference>
<accession>A0AA89BHU9</accession>
<dbReference type="EMBL" id="JAVXUP010000130">
    <property type="protein sequence ID" value="KAK3037082.1"/>
    <property type="molecule type" value="Genomic_DNA"/>
</dbReference>
<reference evidence="2" key="1">
    <citation type="submission" date="2022-12" db="EMBL/GenBank/DDBJ databases">
        <title>Draft genome assemblies for two species of Escallonia (Escalloniales).</title>
        <authorList>
            <person name="Chanderbali A."/>
            <person name="Dervinis C."/>
            <person name="Anghel I."/>
            <person name="Soltis D."/>
            <person name="Soltis P."/>
            <person name="Zapata F."/>
        </authorList>
    </citation>
    <scope>NUCLEOTIDE SEQUENCE</scope>
    <source>
        <strain evidence="2">UCBG64.0493</strain>
        <tissue evidence="2">Leaf</tissue>
    </source>
</reference>
<dbReference type="PANTHER" id="PTHR48478">
    <property type="entry name" value="LECTIN-LIKE"/>
    <property type="match status" value="1"/>
</dbReference>
<proteinExistence type="predicted"/>
<evidence type="ECO:0000313" key="2">
    <source>
        <dbReference type="EMBL" id="KAK3037082.1"/>
    </source>
</evidence>
<keyword evidence="3" id="KW-1185">Reference proteome</keyword>
<evidence type="ECO:0008006" key="4">
    <source>
        <dbReference type="Google" id="ProtNLM"/>
    </source>
</evidence>
<evidence type="ECO:0000313" key="3">
    <source>
        <dbReference type="Proteomes" id="UP001188597"/>
    </source>
</evidence>
<name>A0AA89BHU9_9ASTE</name>
<comment type="caution">
    <text evidence="2">The sequence shown here is derived from an EMBL/GenBank/DDBJ whole genome shotgun (WGS) entry which is preliminary data.</text>
</comment>
<sequence length="240" mass="27393">MGGRSSRHRHRTSQPQAPAPPTSQPQAPGEPSQAPRVPRQTEPSSENGNTKVKEPHNCEAILNDADIPIDQSSLEKLQDQLYAGVFLNQKRKEYWVEMTSHHHCFMLFARDLAITWARDEHYWPWPSFKETRFDTTNLSPGILYDVLFVVMLKEPVYGWEVPVNLRLILPDGSTQEHKENLMEKERGQWIEIYSSPSMSMKLGFGREVYLSKVSPLGQELESSQIIAWTCNSRATSSNIG</sequence>
<feature type="compositionally biased region" description="Basic residues" evidence="1">
    <location>
        <begin position="1"/>
        <end position="12"/>
    </location>
</feature>
<dbReference type="Proteomes" id="UP001188597">
    <property type="component" value="Unassembled WGS sequence"/>
</dbReference>
<protein>
    <recommendedName>
        <fullName evidence="4">Protein PHLOEM PROTEIN 2-LIKE A1</fullName>
    </recommendedName>
</protein>
<feature type="compositionally biased region" description="Polar residues" evidence="1">
    <location>
        <begin position="41"/>
        <end position="50"/>
    </location>
</feature>
<dbReference type="Pfam" id="PF14299">
    <property type="entry name" value="PP2"/>
    <property type="match status" value="1"/>
</dbReference>
<evidence type="ECO:0000256" key="1">
    <source>
        <dbReference type="SAM" id="MobiDB-lite"/>
    </source>
</evidence>
<organism evidence="2 3">
    <name type="scientific">Escallonia herrerae</name>
    <dbReference type="NCBI Taxonomy" id="1293975"/>
    <lineage>
        <taxon>Eukaryota</taxon>
        <taxon>Viridiplantae</taxon>
        <taxon>Streptophyta</taxon>
        <taxon>Embryophyta</taxon>
        <taxon>Tracheophyta</taxon>
        <taxon>Spermatophyta</taxon>
        <taxon>Magnoliopsida</taxon>
        <taxon>eudicotyledons</taxon>
        <taxon>Gunneridae</taxon>
        <taxon>Pentapetalae</taxon>
        <taxon>asterids</taxon>
        <taxon>campanulids</taxon>
        <taxon>Escalloniales</taxon>
        <taxon>Escalloniaceae</taxon>
        <taxon>Escallonia</taxon>
    </lineage>
</organism>